<dbReference type="PRINTS" id="PR01398">
    <property type="entry name" value="ISCHRISMTASE"/>
</dbReference>
<protein>
    <submittedName>
        <fullName evidence="3">Nicotinamidase</fullName>
    </submittedName>
</protein>
<dbReference type="PANTHER" id="PTHR43540:SF6">
    <property type="entry name" value="ISOCHORISMATASE-LIKE DOMAIN-CONTAINING PROTEIN"/>
    <property type="match status" value="1"/>
</dbReference>
<dbReference type="EMBL" id="CP013015">
    <property type="protein sequence ID" value="AMM40459.1"/>
    <property type="molecule type" value="Genomic_DNA"/>
</dbReference>
<dbReference type="PANTHER" id="PTHR43540">
    <property type="entry name" value="PEROXYUREIDOACRYLATE/UREIDOACRYLATE AMIDOHYDROLASE-RELATED"/>
    <property type="match status" value="1"/>
</dbReference>
<dbReference type="CDD" id="cd00431">
    <property type="entry name" value="cysteine_hydrolases"/>
    <property type="match status" value="1"/>
</dbReference>
<dbReference type="Proteomes" id="UP000070560">
    <property type="component" value="Chromosome"/>
</dbReference>
<dbReference type="GO" id="GO:0008908">
    <property type="term" value="F:isochorismatase activity"/>
    <property type="evidence" value="ECO:0007669"/>
    <property type="project" value="InterPro"/>
</dbReference>
<keyword evidence="1" id="KW-0378">Hydrolase</keyword>
<dbReference type="InterPro" id="IPR036380">
    <property type="entry name" value="Isochorismatase-like_sf"/>
</dbReference>
<dbReference type="InterPro" id="IPR016291">
    <property type="entry name" value="Isochorismatase"/>
</dbReference>
<dbReference type="Pfam" id="PF00857">
    <property type="entry name" value="Isochorismatase"/>
    <property type="match status" value="1"/>
</dbReference>
<reference evidence="3 4" key="1">
    <citation type="submission" date="2015-10" db="EMBL/GenBank/DDBJ databases">
        <title>Candidatus Desulfofervidus auxilii, a hydrogenotrophic sulfate-reducing bacterium involved in the thermophilic anaerobic oxidation of methane.</title>
        <authorList>
            <person name="Krukenberg V."/>
            <person name="Richter M."/>
            <person name="Wegener G."/>
        </authorList>
    </citation>
    <scope>NUCLEOTIDE SEQUENCE [LARGE SCALE GENOMIC DNA]</scope>
    <source>
        <strain evidence="3 4">HS1</strain>
    </source>
</reference>
<dbReference type="OrthoDB" id="9791276at2"/>
<dbReference type="InterPro" id="IPR000868">
    <property type="entry name" value="Isochorismatase-like_dom"/>
</dbReference>
<dbReference type="KEGG" id="daw:HS1_000653"/>
<dbReference type="InterPro" id="IPR050272">
    <property type="entry name" value="Isochorismatase-like_hydrls"/>
</dbReference>
<sequence length="173" mass="19752">MSKQAVLIIDMLNDFVSPEGVLYCGEAAQKIIPYIKKLIETKRREGAVIIYVADQHEPEDREFKRFPPHCIKGTKGAEIVPELSPAPKDYIVPKQHFSGFFNTNLEQILKKENITQVHIVGVCTSICVMETVSDLCERDYEIYIHEKGVADFDKNAHIFALERMKRLFGARVV</sequence>
<gene>
    <name evidence="3" type="ORF">HS1_000653</name>
</gene>
<organism evidence="3 4">
    <name type="scientific">Desulfofervidus auxilii</name>
    <dbReference type="NCBI Taxonomy" id="1621989"/>
    <lineage>
        <taxon>Bacteria</taxon>
        <taxon>Pseudomonadati</taxon>
        <taxon>Thermodesulfobacteriota</taxon>
        <taxon>Candidatus Desulfofervidia</taxon>
        <taxon>Candidatus Desulfofervidales</taxon>
        <taxon>Candidatus Desulfofervidaceae</taxon>
        <taxon>Candidatus Desulfofervidus</taxon>
    </lineage>
</organism>
<evidence type="ECO:0000313" key="4">
    <source>
        <dbReference type="Proteomes" id="UP000070560"/>
    </source>
</evidence>
<dbReference type="AlphaFoldDB" id="A0A7U4QJG0"/>
<accession>A0A7U4QJG0</accession>
<proteinExistence type="predicted"/>
<evidence type="ECO:0000259" key="2">
    <source>
        <dbReference type="Pfam" id="PF00857"/>
    </source>
</evidence>
<name>A0A7U4QJG0_DESA2</name>
<evidence type="ECO:0000256" key="1">
    <source>
        <dbReference type="ARBA" id="ARBA00022801"/>
    </source>
</evidence>
<dbReference type="RefSeq" id="WP_066060864.1">
    <property type="nucleotide sequence ID" value="NZ_CP013015.1"/>
</dbReference>
<keyword evidence="4" id="KW-1185">Reference proteome</keyword>
<dbReference type="Gene3D" id="3.40.50.850">
    <property type="entry name" value="Isochorismatase-like"/>
    <property type="match status" value="1"/>
</dbReference>
<dbReference type="SUPFAM" id="SSF52499">
    <property type="entry name" value="Isochorismatase-like hydrolases"/>
    <property type="match status" value="1"/>
</dbReference>
<evidence type="ECO:0000313" key="3">
    <source>
        <dbReference type="EMBL" id="AMM40459.1"/>
    </source>
</evidence>
<feature type="domain" description="Isochorismatase-like" evidence="2">
    <location>
        <begin position="5"/>
        <end position="169"/>
    </location>
</feature>